<dbReference type="GO" id="GO:0015421">
    <property type="term" value="F:ABC-type oligopeptide transporter activity"/>
    <property type="evidence" value="ECO:0007669"/>
    <property type="project" value="TreeGrafter"/>
</dbReference>
<dbReference type="InterPro" id="IPR017871">
    <property type="entry name" value="ABC_transporter-like_CS"/>
</dbReference>
<dbReference type="InterPro" id="IPR039421">
    <property type="entry name" value="Type_1_exporter"/>
</dbReference>
<dbReference type="Gene3D" id="1.20.1560.10">
    <property type="entry name" value="ABC transporter type 1, transmembrane domain"/>
    <property type="match status" value="1"/>
</dbReference>
<dbReference type="InterPro" id="IPR003439">
    <property type="entry name" value="ABC_transporter-like_ATP-bd"/>
</dbReference>
<evidence type="ECO:0000256" key="5">
    <source>
        <dbReference type="ARBA" id="ARBA00022989"/>
    </source>
</evidence>
<evidence type="ECO:0000259" key="10">
    <source>
        <dbReference type="PROSITE" id="PS50929"/>
    </source>
</evidence>
<keyword evidence="3" id="KW-0547">Nucleotide-binding</keyword>
<dbReference type="Pfam" id="PF00005">
    <property type="entry name" value="ABC_tran"/>
    <property type="match status" value="1"/>
</dbReference>
<dbReference type="PANTHER" id="PTHR43394">
    <property type="entry name" value="ATP-DEPENDENT PERMEASE MDL1, MITOCHONDRIAL"/>
    <property type="match status" value="1"/>
</dbReference>
<dbReference type="GO" id="GO:0016020">
    <property type="term" value="C:membrane"/>
    <property type="evidence" value="ECO:0007669"/>
    <property type="project" value="UniProtKB-SubCell"/>
</dbReference>
<gene>
    <name evidence="11" type="ORF">OBE_02683</name>
</gene>
<dbReference type="GO" id="GO:0016887">
    <property type="term" value="F:ATP hydrolysis activity"/>
    <property type="evidence" value="ECO:0007669"/>
    <property type="project" value="InterPro"/>
</dbReference>
<dbReference type="PROSITE" id="PS00211">
    <property type="entry name" value="ABC_TRANSPORTER_1"/>
    <property type="match status" value="1"/>
</dbReference>
<feature type="domain" description="ABC transmembrane type-1" evidence="10">
    <location>
        <begin position="20"/>
        <end position="284"/>
    </location>
</feature>
<keyword evidence="2 8" id="KW-0812">Transmembrane</keyword>
<reference evidence="11" key="1">
    <citation type="journal article" date="2013" name="Environ. Microbiol.">
        <title>Microbiota from the distal guts of lean and obese adolescents exhibit partial functional redundancy besides clear differences in community structure.</title>
        <authorList>
            <person name="Ferrer M."/>
            <person name="Ruiz A."/>
            <person name="Lanza F."/>
            <person name="Haange S.B."/>
            <person name="Oberbach A."/>
            <person name="Till H."/>
            <person name="Bargiela R."/>
            <person name="Campoy C."/>
            <person name="Segura M.T."/>
            <person name="Richter M."/>
            <person name="von Bergen M."/>
            <person name="Seifert J."/>
            <person name="Suarez A."/>
        </authorList>
    </citation>
    <scope>NUCLEOTIDE SEQUENCE</scope>
</reference>
<evidence type="ECO:0000256" key="3">
    <source>
        <dbReference type="ARBA" id="ARBA00022741"/>
    </source>
</evidence>
<keyword evidence="7" id="KW-0175">Coiled coil</keyword>
<dbReference type="PROSITE" id="PS50929">
    <property type="entry name" value="ABC_TM1F"/>
    <property type="match status" value="1"/>
</dbReference>
<dbReference type="InterPro" id="IPR003593">
    <property type="entry name" value="AAA+_ATPase"/>
</dbReference>
<dbReference type="PANTHER" id="PTHR43394:SF1">
    <property type="entry name" value="ATP-BINDING CASSETTE SUB-FAMILY B MEMBER 10, MITOCHONDRIAL"/>
    <property type="match status" value="1"/>
</dbReference>
<dbReference type="EMBL" id="AJWZ01001756">
    <property type="protein sequence ID" value="EKC72859.1"/>
    <property type="molecule type" value="Genomic_DNA"/>
</dbReference>
<dbReference type="InterPro" id="IPR011527">
    <property type="entry name" value="ABC1_TM_dom"/>
</dbReference>
<accession>K1TZ23</accession>
<feature type="transmembrane region" description="Helical" evidence="8">
    <location>
        <begin position="12"/>
        <end position="32"/>
    </location>
</feature>
<protein>
    <submittedName>
        <fullName evidence="11">ABC transporter, ATP-binding/permease protein</fullName>
    </submittedName>
</protein>
<evidence type="ECO:0000313" key="11">
    <source>
        <dbReference type="EMBL" id="EKC72859.1"/>
    </source>
</evidence>
<dbReference type="Gene3D" id="3.40.50.300">
    <property type="entry name" value="P-loop containing nucleotide triphosphate hydrolases"/>
    <property type="match status" value="1"/>
</dbReference>
<evidence type="ECO:0000259" key="9">
    <source>
        <dbReference type="PROSITE" id="PS50893"/>
    </source>
</evidence>
<feature type="domain" description="ABC transporter" evidence="9">
    <location>
        <begin position="332"/>
        <end position="550"/>
    </location>
</feature>
<feature type="transmembrane region" description="Helical" evidence="8">
    <location>
        <begin position="55"/>
        <end position="76"/>
    </location>
</feature>
<dbReference type="SUPFAM" id="SSF52540">
    <property type="entry name" value="P-loop containing nucleoside triphosphate hydrolases"/>
    <property type="match status" value="1"/>
</dbReference>
<dbReference type="PROSITE" id="PS50893">
    <property type="entry name" value="ABC_TRANSPORTER_2"/>
    <property type="match status" value="1"/>
</dbReference>
<proteinExistence type="predicted"/>
<feature type="transmembrane region" description="Helical" evidence="8">
    <location>
        <begin position="126"/>
        <end position="151"/>
    </location>
</feature>
<evidence type="ECO:0000256" key="1">
    <source>
        <dbReference type="ARBA" id="ARBA00004141"/>
    </source>
</evidence>
<dbReference type="AlphaFoldDB" id="K1TZ23"/>
<evidence type="ECO:0000256" key="6">
    <source>
        <dbReference type="ARBA" id="ARBA00023136"/>
    </source>
</evidence>
<dbReference type="SUPFAM" id="SSF90123">
    <property type="entry name" value="ABC transporter transmembrane region"/>
    <property type="match status" value="1"/>
</dbReference>
<dbReference type="InterPro" id="IPR036640">
    <property type="entry name" value="ABC1_TM_sf"/>
</dbReference>
<comment type="subcellular location">
    <subcellularLocation>
        <location evidence="1">Membrane</location>
        <topology evidence="1">Multi-pass membrane protein</topology>
    </subcellularLocation>
</comment>
<feature type="transmembrane region" description="Helical" evidence="8">
    <location>
        <begin position="157"/>
        <end position="175"/>
    </location>
</feature>
<comment type="caution">
    <text evidence="11">The sequence shown here is derived from an EMBL/GenBank/DDBJ whole genome shotgun (WGS) entry which is preliminary data.</text>
</comment>
<dbReference type="Pfam" id="PF00664">
    <property type="entry name" value="ABC_membrane"/>
    <property type="match status" value="1"/>
</dbReference>
<organism evidence="11">
    <name type="scientific">human gut metagenome</name>
    <dbReference type="NCBI Taxonomy" id="408170"/>
    <lineage>
        <taxon>unclassified sequences</taxon>
        <taxon>metagenomes</taxon>
        <taxon>organismal metagenomes</taxon>
    </lineage>
</organism>
<keyword evidence="5 8" id="KW-1133">Transmembrane helix</keyword>
<feature type="coiled-coil region" evidence="7">
    <location>
        <begin position="174"/>
        <end position="201"/>
    </location>
</feature>
<evidence type="ECO:0000256" key="2">
    <source>
        <dbReference type="ARBA" id="ARBA00022692"/>
    </source>
</evidence>
<dbReference type="SMART" id="SM00382">
    <property type="entry name" value="AAA"/>
    <property type="match status" value="1"/>
</dbReference>
<keyword evidence="6 8" id="KW-0472">Membrane</keyword>
<evidence type="ECO:0000256" key="7">
    <source>
        <dbReference type="SAM" id="Coils"/>
    </source>
</evidence>
<dbReference type="GO" id="GO:0005524">
    <property type="term" value="F:ATP binding"/>
    <property type="evidence" value="ECO:0007669"/>
    <property type="project" value="UniProtKB-KW"/>
</dbReference>
<name>K1TZ23_9ZZZZ</name>
<evidence type="ECO:0000256" key="8">
    <source>
        <dbReference type="SAM" id="Phobius"/>
    </source>
</evidence>
<dbReference type="InterPro" id="IPR027417">
    <property type="entry name" value="P-loop_NTPase"/>
</dbReference>
<evidence type="ECO:0000256" key="4">
    <source>
        <dbReference type="ARBA" id="ARBA00022840"/>
    </source>
</evidence>
<sequence>MNKLIKIELQKHKIGLFSFLLIYITDIILSLLEPVIFGKILDIILENSGMVSTDLINKIVLLGLILLLSFVLTFLYRRIIFSTGRKVKQGVLFSLLQRLESANIKFFETIDKGTFVSYIINDINEIWSIVGHGFIEITRVLAYTIIGFIISIKYVNFSLSISVFTIFPIFLFLIIKQNAKSQKLLRDKQDLEADLSKQINDGFCGFTVIKSYVREKEVVDKFNNINKSLKEKSIDYNKVIAHIDAISTVCRGISFSIACVYGIYLVVQKVITIGDFVAFNSIIQKVLSDYVYTGNLVKKVNTLKIVNKRIDSLYNIELDSDGTKNMPKKPDINIKNLNFKYNNESDNILEDINISIPYGSFIGILGNTGSGKTTLANILAKFYKVEDGKISFNNIDINEINRTSFYDSISYVMQEDYIYNNVIKYNIDLGKNYTEKEIEKSLEYSSLLETIKSFPKKCETYIGEDGIKISGGQKQRLILSRNVISQPQILIIDDGLTGLDIKTRKKVIDNITKNRNITLIIISNMIEDIKNADKKYILEDKKLKELGGKN</sequence>
<keyword evidence="4 11" id="KW-0067">ATP-binding</keyword>